<gene>
    <name evidence="1" type="ORF">EYC84_001369</name>
</gene>
<dbReference type="AlphaFoldDB" id="A0A5M9JKH8"/>
<dbReference type="Proteomes" id="UP000322873">
    <property type="component" value="Unassembled WGS sequence"/>
</dbReference>
<organism evidence="1 2">
    <name type="scientific">Monilinia fructicola</name>
    <name type="common">Brown rot fungus</name>
    <name type="synonym">Ciboria fructicola</name>
    <dbReference type="NCBI Taxonomy" id="38448"/>
    <lineage>
        <taxon>Eukaryota</taxon>
        <taxon>Fungi</taxon>
        <taxon>Dikarya</taxon>
        <taxon>Ascomycota</taxon>
        <taxon>Pezizomycotina</taxon>
        <taxon>Leotiomycetes</taxon>
        <taxon>Helotiales</taxon>
        <taxon>Sclerotiniaceae</taxon>
        <taxon>Monilinia</taxon>
    </lineage>
</organism>
<sequence length="69" mass="7878">MASRYYGVLICPALDKALYYAGKSGWKEEHLVGIGELNGATNVWSNFFIEIIYFLQIGVWTEIRFTILS</sequence>
<protein>
    <submittedName>
        <fullName evidence="1">Uncharacterized protein</fullName>
    </submittedName>
</protein>
<evidence type="ECO:0000313" key="1">
    <source>
        <dbReference type="EMBL" id="KAA8569791.1"/>
    </source>
</evidence>
<name>A0A5M9JKH8_MONFR</name>
<reference evidence="1 2" key="1">
    <citation type="submission" date="2019-06" db="EMBL/GenBank/DDBJ databases">
        <title>Genome Sequence of the Brown Rot Fungal Pathogen Monilinia fructicola.</title>
        <authorList>
            <person name="De Miccolis Angelini R.M."/>
            <person name="Landi L."/>
            <person name="Abate D."/>
            <person name="Pollastro S."/>
            <person name="Romanazzi G."/>
            <person name="Faretra F."/>
        </authorList>
    </citation>
    <scope>NUCLEOTIDE SEQUENCE [LARGE SCALE GENOMIC DNA]</scope>
    <source>
        <strain evidence="1 2">Mfrc123</strain>
    </source>
</reference>
<accession>A0A5M9JKH8</accession>
<proteinExistence type="predicted"/>
<comment type="caution">
    <text evidence="1">The sequence shown here is derived from an EMBL/GenBank/DDBJ whole genome shotgun (WGS) entry which is preliminary data.</text>
</comment>
<keyword evidence="2" id="KW-1185">Reference proteome</keyword>
<evidence type="ECO:0000313" key="2">
    <source>
        <dbReference type="Proteomes" id="UP000322873"/>
    </source>
</evidence>
<dbReference type="EMBL" id="VICG01000008">
    <property type="protein sequence ID" value="KAA8569791.1"/>
    <property type="molecule type" value="Genomic_DNA"/>
</dbReference>